<dbReference type="Pfam" id="PF25545">
    <property type="entry name" value="DUF7924"/>
    <property type="match status" value="1"/>
</dbReference>
<reference evidence="3 4" key="1">
    <citation type="submission" date="2023-01" db="EMBL/GenBank/DDBJ databases">
        <title>Analysis of 21 Apiospora genomes using comparative genomics revels a genus with tremendous synthesis potential of carbohydrate active enzymes and secondary metabolites.</title>
        <authorList>
            <person name="Sorensen T."/>
        </authorList>
    </citation>
    <scope>NUCLEOTIDE SEQUENCE [LARGE SCALE GENOMIC DNA]</scope>
    <source>
        <strain evidence="3 4">CBS 83171</strain>
    </source>
</reference>
<feature type="compositionally biased region" description="Polar residues" evidence="1">
    <location>
        <begin position="38"/>
        <end position="56"/>
    </location>
</feature>
<feature type="region of interest" description="Disordered" evidence="1">
    <location>
        <begin position="26"/>
        <end position="58"/>
    </location>
</feature>
<dbReference type="PANTHER" id="PTHR42470">
    <property type="entry name" value="VAST DOMAIN-CONTAINING PROTEIN"/>
    <property type="match status" value="1"/>
</dbReference>
<feature type="region of interest" description="Disordered" evidence="1">
    <location>
        <begin position="432"/>
        <end position="456"/>
    </location>
</feature>
<feature type="compositionally biased region" description="Basic residues" evidence="1">
    <location>
        <begin position="447"/>
        <end position="456"/>
    </location>
</feature>
<sequence length="456" mass="51611">MGAAATKMALEQELQNDCSTLDYIMERETNEDRETRQGDSNTGKRLHDNSIQNKQDFTPAKRRFCSKSISSRVTDWLEQIPAEASGTAFTFPNHDITSLDVGPFDRAAMSQAPSSDPDLESAGDLDRTETATVSTRKPRLVEKDDYRDLNLESNHIKFYFPEEMEPAIPSWAEATCKIVLHLQGPQKVLSKRAWYLLLKIHRNVAVKEAEVSDWLETYLCPTREEIPELGLALQKRVAFKRSCVLGGNAPNPVSVPQPDLIYGYTLEKEDTEFTEAQMIAGKGMDPPMGQVNSNDLAFPFLLIECKAEGTSTGGLVVAENQCIGGSATCVQFINKLNDLLPKQYQTQRKVRNTVFSIAFSQNYARLYVTWMADDGNYCVRSISEFLLRTHNECIRLSSYIKNIVEWGRGDRLEEIRQALEVISEKDRKYISERAKARKPIPDTPSRSSKRRRSMTE</sequence>
<organism evidence="3 4">
    <name type="scientific">Apiospora saccharicola</name>
    <dbReference type="NCBI Taxonomy" id="335842"/>
    <lineage>
        <taxon>Eukaryota</taxon>
        <taxon>Fungi</taxon>
        <taxon>Dikarya</taxon>
        <taxon>Ascomycota</taxon>
        <taxon>Pezizomycotina</taxon>
        <taxon>Sordariomycetes</taxon>
        <taxon>Xylariomycetidae</taxon>
        <taxon>Amphisphaeriales</taxon>
        <taxon>Apiosporaceae</taxon>
        <taxon>Apiospora</taxon>
    </lineage>
</organism>
<evidence type="ECO:0000256" key="1">
    <source>
        <dbReference type="SAM" id="MobiDB-lite"/>
    </source>
</evidence>
<dbReference type="InterPro" id="IPR057684">
    <property type="entry name" value="DUF7924"/>
</dbReference>
<dbReference type="Proteomes" id="UP001446871">
    <property type="component" value="Unassembled WGS sequence"/>
</dbReference>
<feature type="region of interest" description="Disordered" evidence="1">
    <location>
        <begin position="107"/>
        <end position="137"/>
    </location>
</feature>
<feature type="domain" description="DUF7924" evidence="2">
    <location>
        <begin position="207"/>
        <end position="419"/>
    </location>
</feature>
<dbReference type="EMBL" id="JAQQWM010000008">
    <property type="protein sequence ID" value="KAK8053346.1"/>
    <property type="molecule type" value="Genomic_DNA"/>
</dbReference>
<comment type="caution">
    <text evidence="3">The sequence shown here is derived from an EMBL/GenBank/DDBJ whole genome shotgun (WGS) entry which is preliminary data.</text>
</comment>
<evidence type="ECO:0000313" key="4">
    <source>
        <dbReference type="Proteomes" id="UP001446871"/>
    </source>
</evidence>
<accession>A0ABR1U5A2</accession>
<evidence type="ECO:0000313" key="3">
    <source>
        <dbReference type="EMBL" id="KAK8053346.1"/>
    </source>
</evidence>
<name>A0ABR1U5A2_9PEZI</name>
<feature type="compositionally biased region" description="Basic and acidic residues" evidence="1">
    <location>
        <begin position="26"/>
        <end position="37"/>
    </location>
</feature>
<evidence type="ECO:0000259" key="2">
    <source>
        <dbReference type="Pfam" id="PF25545"/>
    </source>
</evidence>
<proteinExistence type="predicted"/>
<protein>
    <recommendedName>
        <fullName evidence="2">DUF7924 domain-containing protein</fullName>
    </recommendedName>
</protein>
<keyword evidence="4" id="KW-1185">Reference proteome</keyword>
<gene>
    <name evidence="3" type="ORF">PG996_012647</name>
</gene>
<dbReference type="PANTHER" id="PTHR42470:SF1">
    <property type="entry name" value="VAST DOMAIN-CONTAINING PROTEIN"/>
    <property type="match status" value="1"/>
</dbReference>